<sequence length="519" mass="55945">MSEQQQRHADDPFADIQPLQGKLVPLKTVQEVRAVERTAEAYVAEIDIKSASKAVKLISSKFRQDPSLNLSHLRRLTKAEFLPEHLKNKVKSSSADEVERGDGEEEQQQQEEGEEEEEEEAKSTAPPIPSPQVLYLLIPPPLPPISELQDLLAPFAAITTTTAAAAAAANNDEQQPPTTPRSPIKISQTLIPLDPPTSIAQSLHWSRTYWPTLFNAAAQPATHSPPPTILARVKSSIELRAGIYLALARRVAADAQDSGRGRRVGAVVVDPLVDAGVGLDGFKGVVAVAGDVRFWTAAAAAEKVEEGKEVVQGEACEAGTTTSLNTSQGQKDPTTTTTTPAAASGYYNPDDEAGPPSHAVMRAISLVAYQRRSISTTTTTTGGDSTTTTPTIPASSSSANTPPIPTPTTLEHTILTRPSNPLLSLTQGGYLCTALDLYLTHEPCLCCAMGMLLSRFRSVTFLRRGRNGRVDAALDPERGYGLHWRQELNWRAYGFEFVEEGEEEGEGEVGEKGEELFHA</sequence>
<dbReference type="InterPro" id="IPR016193">
    <property type="entry name" value="Cytidine_deaminase-like"/>
</dbReference>
<evidence type="ECO:0000313" key="3">
    <source>
        <dbReference type="Proteomes" id="UP000224634"/>
    </source>
</evidence>
<feature type="compositionally biased region" description="Acidic residues" evidence="1">
    <location>
        <begin position="102"/>
        <end position="120"/>
    </location>
</feature>
<reference evidence="2 3" key="1">
    <citation type="submission" date="2017-10" db="EMBL/GenBank/DDBJ databases">
        <title>Comparative genomics in systemic dimorphic fungi from Ajellomycetaceae.</title>
        <authorList>
            <person name="Munoz J.F."/>
            <person name="Mcewen J.G."/>
            <person name="Clay O.K."/>
            <person name="Cuomo C.A."/>
        </authorList>
    </citation>
    <scope>NUCLEOTIDE SEQUENCE [LARGE SCALE GENOMIC DNA]</scope>
    <source>
        <strain evidence="2 3">UAMH7299</strain>
    </source>
</reference>
<name>A0A2B7Y212_POLH7</name>
<dbReference type="EMBL" id="PDNA01000082">
    <property type="protein sequence ID" value="PGH15506.1"/>
    <property type="molecule type" value="Genomic_DNA"/>
</dbReference>
<accession>A0A2B7Y212</accession>
<feature type="compositionally biased region" description="Polar residues" evidence="1">
    <location>
        <begin position="319"/>
        <end position="332"/>
    </location>
</feature>
<organism evidence="2 3">
    <name type="scientific">Polytolypa hystricis (strain UAMH7299)</name>
    <dbReference type="NCBI Taxonomy" id="1447883"/>
    <lineage>
        <taxon>Eukaryota</taxon>
        <taxon>Fungi</taxon>
        <taxon>Dikarya</taxon>
        <taxon>Ascomycota</taxon>
        <taxon>Pezizomycotina</taxon>
        <taxon>Eurotiomycetes</taxon>
        <taxon>Eurotiomycetidae</taxon>
        <taxon>Onygenales</taxon>
        <taxon>Onygenales incertae sedis</taxon>
        <taxon>Polytolypa</taxon>
    </lineage>
</organism>
<feature type="region of interest" description="Disordered" evidence="1">
    <location>
        <begin position="87"/>
        <end position="132"/>
    </location>
</feature>
<protein>
    <recommendedName>
        <fullName evidence="4">CMP/dCMP-type deaminase domain-containing protein</fullName>
    </recommendedName>
</protein>
<feature type="region of interest" description="Disordered" evidence="1">
    <location>
        <begin position="319"/>
        <end position="357"/>
    </location>
</feature>
<feature type="compositionally biased region" description="Low complexity" evidence="1">
    <location>
        <begin position="375"/>
        <end position="401"/>
    </location>
</feature>
<proteinExistence type="predicted"/>
<evidence type="ECO:0000313" key="2">
    <source>
        <dbReference type="EMBL" id="PGH15506.1"/>
    </source>
</evidence>
<dbReference type="Gene3D" id="3.40.140.10">
    <property type="entry name" value="Cytidine Deaminase, domain 2"/>
    <property type="match status" value="1"/>
</dbReference>
<dbReference type="GO" id="GO:0003824">
    <property type="term" value="F:catalytic activity"/>
    <property type="evidence" value="ECO:0007669"/>
    <property type="project" value="InterPro"/>
</dbReference>
<feature type="region of interest" description="Disordered" evidence="1">
    <location>
        <begin position="375"/>
        <end position="405"/>
    </location>
</feature>
<dbReference type="SUPFAM" id="SSF53927">
    <property type="entry name" value="Cytidine deaminase-like"/>
    <property type="match status" value="1"/>
</dbReference>
<feature type="region of interest" description="Disordered" evidence="1">
    <location>
        <begin position="1"/>
        <end position="20"/>
    </location>
</feature>
<dbReference type="AlphaFoldDB" id="A0A2B7Y212"/>
<feature type="compositionally biased region" description="Basic and acidic residues" evidence="1">
    <location>
        <begin position="1"/>
        <end position="11"/>
    </location>
</feature>
<keyword evidence="3" id="KW-1185">Reference proteome</keyword>
<dbReference type="Proteomes" id="UP000224634">
    <property type="component" value="Unassembled WGS sequence"/>
</dbReference>
<evidence type="ECO:0008006" key="4">
    <source>
        <dbReference type="Google" id="ProtNLM"/>
    </source>
</evidence>
<evidence type="ECO:0000256" key="1">
    <source>
        <dbReference type="SAM" id="MobiDB-lite"/>
    </source>
</evidence>
<feature type="compositionally biased region" description="Low complexity" evidence="1">
    <location>
        <begin position="333"/>
        <end position="343"/>
    </location>
</feature>
<dbReference type="OrthoDB" id="4205573at2759"/>
<comment type="caution">
    <text evidence="2">The sequence shown here is derived from an EMBL/GenBank/DDBJ whole genome shotgun (WGS) entry which is preliminary data.</text>
</comment>
<gene>
    <name evidence="2" type="ORF">AJ80_05523</name>
</gene>
<dbReference type="STRING" id="1447883.A0A2B7Y212"/>
<dbReference type="GO" id="GO:0006139">
    <property type="term" value="P:nucleobase-containing compound metabolic process"/>
    <property type="evidence" value="ECO:0007669"/>
    <property type="project" value="UniProtKB-ARBA"/>
</dbReference>